<name>A0A420E4H7_9FLAO</name>
<keyword evidence="3" id="KW-0346">Stress response</keyword>
<keyword evidence="4" id="KW-1185">Reference proteome</keyword>
<dbReference type="InterPro" id="IPR005184">
    <property type="entry name" value="DUF306_Meta_HslJ"/>
</dbReference>
<dbReference type="PANTHER" id="PTHR35535">
    <property type="entry name" value="HEAT SHOCK PROTEIN HSLJ"/>
    <property type="match status" value="1"/>
</dbReference>
<dbReference type="EMBL" id="RAQM01000006">
    <property type="protein sequence ID" value="RKF04783.1"/>
    <property type="molecule type" value="Genomic_DNA"/>
</dbReference>
<dbReference type="PROSITE" id="PS51257">
    <property type="entry name" value="PROKAR_LIPOPROTEIN"/>
    <property type="match status" value="1"/>
</dbReference>
<feature type="domain" description="DUF306" evidence="1">
    <location>
        <begin position="123"/>
        <end position="225"/>
    </location>
</feature>
<feature type="domain" description="DUF306" evidence="1">
    <location>
        <begin position="238"/>
        <end position="341"/>
    </location>
</feature>
<proteinExistence type="predicted"/>
<dbReference type="InterPro" id="IPR038670">
    <property type="entry name" value="HslJ-like_sf"/>
</dbReference>
<evidence type="ECO:0000313" key="4">
    <source>
        <dbReference type="Proteomes" id="UP000285780"/>
    </source>
</evidence>
<comment type="caution">
    <text evidence="3">The sequence shown here is derived from an EMBL/GenBank/DDBJ whole genome shotgun (WGS) entry which is preliminary data.</text>
</comment>
<dbReference type="RefSeq" id="WP_120185633.1">
    <property type="nucleotide sequence ID" value="NZ_RAQM01000006.1"/>
</dbReference>
<evidence type="ECO:0000313" key="3">
    <source>
        <dbReference type="EMBL" id="RKF04783.1"/>
    </source>
</evidence>
<dbReference type="InterPro" id="IPR053147">
    <property type="entry name" value="Hsp_HslJ-like"/>
</dbReference>
<evidence type="ECO:0000259" key="1">
    <source>
        <dbReference type="Pfam" id="PF03724"/>
    </source>
</evidence>
<dbReference type="Pfam" id="PF14302">
    <property type="entry name" value="DUF4377"/>
    <property type="match status" value="1"/>
</dbReference>
<organism evidence="3 4">
    <name type="scientific">Tenacibaculum lutimaris</name>
    <dbReference type="NCBI Taxonomy" id="285258"/>
    <lineage>
        <taxon>Bacteria</taxon>
        <taxon>Pseudomonadati</taxon>
        <taxon>Bacteroidota</taxon>
        <taxon>Flavobacteriia</taxon>
        <taxon>Flavobacteriales</taxon>
        <taxon>Flavobacteriaceae</taxon>
        <taxon>Tenacibaculum</taxon>
    </lineage>
</organism>
<feature type="domain" description="DUF4377" evidence="2">
    <location>
        <begin position="33"/>
        <end position="112"/>
    </location>
</feature>
<dbReference type="InterPro" id="IPR025485">
    <property type="entry name" value="DUF4377"/>
</dbReference>
<dbReference type="AlphaFoldDB" id="A0A420E4H7"/>
<dbReference type="Pfam" id="PF03724">
    <property type="entry name" value="META"/>
    <property type="match status" value="2"/>
</dbReference>
<accession>A0A420E4H7</accession>
<gene>
    <name evidence="3" type="ORF">C8N26_0174</name>
</gene>
<protein>
    <submittedName>
        <fullName evidence="3">Heat shock protein HslJ</fullName>
    </submittedName>
</protein>
<sequence>MKKVSLFLPIIVSLVLQSCGSLKNAKNTEEVFWVSGIKTECSAGAGKMNCLNIYKGNNIADATWEFFYAPIEGFTFEEGMLQKIKVRVERLNAKDVPADASSLMYTFIEKIESHVDIRTYLAGEWNVTSLYNKEFNETTNAPSLTIDLNKNRVSGNDSCNNYTGQISNVTSQSLKIKTVATTRRMCFIMDVANSYNKALGEINTYLIKGNNLIFFNKEGKKIVSFTKSAKKELEVSLGGNWIATRIEGAPINRMVKTPRINISLDEMILSGNNGCNNYTAQINKISESKIVIGQIAATQKMCRDMQVGADYLKMLQSSVSFKVKGDSLKFYNKEGIETISFLKVVK</sequence>
<dbReference type="PANTHER" id="PTHR35535:SF1">
    <property type="entry name" value="HEAT SHOCK PROTEIN HSLJ"/>
    <property type="match status" value="1"/>
</dbReference>
<reference evidence="3 4" key="1">
    <citation type="submission" date="2018-09" db="EMBL/GenBank/DDBJ databases">
        <title>Genomic Encyclopedia of Archaeal and Bacterial Type Strains, Phase II (KMG-II): from individual species to whole genera.</title>
        <authorList>
            <person name="Goeker M."/>
        </authorList>
    </citation>
    <scope>NUCLEOTIDE SEQUENCE [LARGE SCALE GENOMIC DNA]</scope>
    <source>
        <strain evidence="3 4">DSM 16505</strain>
    </source>
</reference>
<dbReference type="Gene3D" id="2.40.128.270">
    <property type="match status" value="2"/>
</dbReference>
<dbReference type="Proteomes" id="UP000285780">
    <property type="component" value="Unassembled WGS sequence"/>
</dbReference>
<evidence type="ECO:0000259" key="2">
    <source>
        <dbReference type="Pfam" id="PF14302"/>
    </source>
</evidence>